<evidence type="ECO:0000313" key="8">
    <source>
        <dbReference type="EMBL" id="QPC80585.1"/>
    </source>
</evidence>
<dbReference type="GO" id="GO:0005886">
    <property type="term" value="C:plasma membrane"/>
    <property type="evidence" value="ECO:0007669"/>
    <property type="project" value="UniProtKB-SubCell"/>
</dbReference>
<sequence>MEALQAYLPFIIGMAVLIIVGFMLYIGLRDDSGRDPLQERLEHYGINDIEVDSLEEVELSVGFKDRVIVPVFGRLANTLSRITPQSQLEGMRLQLERAGQTTDPTQFFLQRIMFTVILGIIGLILGFQVMKSELLQGLAWTLGGAAFGYYLPVLLLRSRTRRRQDSIQKALPDALDLLVICVEAGLGLDQAMGKVYEKWDNELSLAFGRVLREIQLGKQRKVALKDMADRLDVPDVNSFVAAIIQAEQLGVSMSKILRVQSDQMRVKRRQRAQEKAQQAPVKMMFPLVLLIFPSIWIVLLGPALLQLMESNISL</sequence>
<keyword evidence="9" id="KW-1185">Reference proteome</keyword>
<evidence type="ECO:0000256" key="6">
    <source>
        <dbReference type="SAM" id="Phobius"/>
    </source>
</evidence>
<dbReference type="PANTHER" id="PTHR35007">
    <property type="entry name" value="INTEGRAL MEMBRANE PROTEIN-RELATED"/>
    <property type="match status" value="1"/>
</dbReference>
<feature type="transmembrane region" description="Helical" evidence="6">
    <location>
        <begin position="284"/>
        <end position="305"/>
    </location>
</feature>
<evidence type="ECO:0000256" key="4">
    <source>
        <dbReference type="ARBA" id="ARBA00022989"/>
    </source>
</evidence>
<evidence type="ECO:0000259" key="7">
    <source>
        <dbReference type="Pfam" id="PF00482"/>
    </source>
</evidence>
<dbReference type="PANTHER" id="PTHR35007:SF2">
    <property type="entry name" value="PILUS ASSEMBLE PROTEIN"/>
    <property type="match status" value="1"/>
</dbReference>
<evidence type="ECO:0000313" key="9">
    <source>
        <dbReference type="Proteomes" id="UP000594468"/>
    </source>
</evidence>
<evidence type="ECO:0000256" key="5">
    <source>
        <dbReference type="ARBA" id="ARBA00023136"/>
    </source>
</evidence>
<dbReference type="EMBL" id="CP062983">
    <property type="protein sequence ID" value="QPC80585.1"/>
    <property type="molecule type" value="Genomic_DNA"/>
</dbReference>
<reference evidence="8 9" key="1">
    <citation type="submission" date="2020-02" db="EMBL/GenBank/DDBJ databases">
        <authorList>
            <person name="Zheng R.K."/>
            <person name="Sun C.M."/>
        </authorList>
    </citation>
    <scope>NUCLEOTIDE SEQUENCE [LARGE SCALE GENOMIC DNA]</scope>
    <source>
        <strain evidence="9">rifampicinis</strain>
    </source>
</reference>
<protein>
    <submittedName>
        <fullName evidence="8">Type II secretion system F family protein</fullName>
    </submittedName>
</protein>
<gene>
    <name evidence="8" type="ORF">G4Y79_12770</name>
</gene>
<organism evidence="8 9">
    <name type="scientific">Phototrophicus methaneseepsis</name>
    <dbReference type="NCBI Taxonomy" id="2710758"/>
    <lineage>
        <taxon>Bacteria</taxon>
        <taxon>Bacillati</taxon>
        <taxon>Chloroflexota</taxon>
        <taxon>Candidatus Thermofontia</taxon>
        <taxon>Phototrophicales</taxon>
        <taxon>Phototrophicaceae</taxon>
        <taxon>Phototrophicus</taxon>
    </lineage>
</organism>
<evidence type="ECO:0000256" key="1">
    <source>
        <dbReference type="ARBA" id="ARBA00004651"/>
    </source>
</evidence>
<dbReference type="KEGG" id="pmet:G4Y79_12770"/>
<keyword evidence="5 6" id="KW-0472">Membrane</keyword>
<dbReference type="InterPro" id="IPR018076">
    <property type="entry name" value="T2SS_GspF_dom"/>
</dbReference>
<comment type="subcellular location">
    <subcellularLocation>
        <location evidence="1">Cell membrane</location>
        <topology evidence="1">Multi-pass membrane protein</topology>
    </subcellularLocation>
</comment>
<keyword evidence="2" id="KW-1003">Cell membrane</keyword>
<keyword evidence="4 6" id="KW-1133">Transmembrane helix</keyword>
<keyword evidence="3 6" id="KW-0812">Transmembrane</keyword>
<evidence type="ECO:0000256" key="2">
    <source>
        <dbReference type="ARBA" id="ARBA00022475"/>
    </source>
</evidence>
<evidence type="ECO:0000256" key="3">
    <source>
        <dbReference type="ARBA" id="ARBA00022692"/>
    </source>
</evidence>
<feature type="transmembrane region" description="Helical" evidence="6">
    <location>
        <begin position="137"/>
        <end position="156"/>
    </location>
</feature>
<name>A0A7S8E581_9CHLR</name>
<dbReference type="AlphaFoldDB" id="A0A7S8E581"/>
<dbReference type="Pfam" id="PF00482">
    <property type="entry name" value="T2SSF"/>
    <property type="match status" value="1"/>
</dbReference>
<accession>A0A7S8E581</accession>
<feature type="domain" description="Type II secretion system protein GspF" evidence="7">
    <location>
        <begin position="175"/>
        <end position="300"/>
    </location>
</feature>
<proteinExistence type="predicted"/>
<dbReference type="Proteomes" id="UP000594468">
    <property type="component" value="Chromosome"/>
</dbReference>
<feature type="transmembrane region" description="Helical" evidence="6">
    <location>
        <begin position="6"/>
        <end position="28"/>
    </location>
</feature>
<feature type="transmembrane region" description="Helical" evidence="6">
    <location>
        <begin position="112"/>
        <end position="131"/>
    </location>
</feature>
<dbReference type="RefSeq" id="WP_195168660.1">
    <property type="nucleotide sequence ID" value="NZ_CP062983.1"/>
</dbReference>